<gene>
    <name evidence="1" type="ORF">BJP51_04085</name>
</gene>
<proteinExistence type="predicted"/>
<reference evidence="1 2" key="1">
    <citation type="submission" date="2016-10" db="EMBL/GenBank/DDBJ databases">
        <title>Paenibacillus species isolates.</title>
        <authorList>
            <person name="Beno S.M."/>
        </authorList>
    </citation>
    <scope>NUCLEOTIDE SEQUENCE [LARGE SCALE GENOMIC DNA]</scope>
    <source>
        <strain evidence="1 2">FSL H7-0604</strain>
    </source>
</reference>
<accession>A0A1R0X025</accession>
<sequence>MQAKDWNLPMVDVTGRKYEVTIQSTSLFNAVLSMHKRQPYADPILDGMDFTAQERAVIDQSKYVKDMREESLGLVLKVMNYPEWMRTPEQRRRDFLERQITREKVTSGWTNGNFNCLACETVIPEGQVHLTAHGGHICNYHCFGNKLIRDRVKSDGH</sequence>
<evidence type="ECO:0000313" key="1">
    <source>
        <dbReference type="EMBL" id="OMD25437.1"/>
    </source>
</evidence>
<organism evidence="1 2">
    <name type="scientific">Paenibacillus odorifer</name>
    <dbReference type="NCBI Taxonomy" id="189426"/>
    <lineage>
        <taxon>Bacteria</taxon>
        <taxon>Bacillati</taxon>
        <taxon>Bacillota</taxon>
        <taxon>Bacilli</taxon>
        <taxon>Bacillales</taxon>
        <taxon>Paenibacillaceae</taxon>
        <taxon>Paenibacillus</taxon>
    </lineage>
</organism>
<comment type="caution">
    <text evidence="1">The sequence shown here is derived from an EMBL/GenBank/DDBJ whole genome shotgun (WGS) entry which is preliminary data.</text>
</comment>
<dbReference type="AlphaFoldDB" id="A0A1R0X025"/>
<evidence type="ECO:0000313" key="2">
    <source>
        <dbReference type="Proteomes" id="UP000187465"/>
    </source>
</evidence>
<dbReference type="EMBL" id="MKQP01000045">
    <property type="protein sequence ID" value="OMD25437.1"/>
    <property type="molecule type" value="Genomic_DNA"/>
</dbReference>
<name>A0A1R0X025_9BACL</name>
<dbReference type="RefSeq" id="WP_036684317.1">
    <property type="nucleotide sequence ID" value="NZ_MKQP01000045.1"/>
</dbReference>
<dbReference type="Proteomes" id="UP000187465">
    <property type="component" value="Unassembled WGS sequence"/>
</dbReference>
<protein>
    <submittedName>
        <fullName evidence="1">Uncharacterized protein</fullName>
    </submittedName>
</protein>